<dbReference type="EMBL" id="SNRY01000863">
    <property type="protein sequence ID" value="KAA6335739.1"/>
    <property type="molecule type" value="Genomic_DNA"/>
</dbReference>
<name>A0A5J4RQ19_9ZZZZ</name>
<proteinExistence type="predicted"/>
<protein>
    <submittedName>
        <fullName evidence="1">Uncharacterized protein</fullName>
    </submittedName>
</protein>
<accession>A0A5J4RQ19</accession>
<dbReference type="AlphaFoldDB" id="A0A5J4RQ19"/>
<sequence length="100" mass="11897">MLKIIEGFIKKIPRGYYFDTHTVIDYLIQEYHGIYLKEYHEISKNDNYTVNLYHGHIGQLIQQNFTDILVTNNILVKQVGDSWSKNVKNNFSQNTCWQKL</sequence>
<organism evidence="1">
    <name type="scientific">termite gut metagenome</name>
    <dbReference type="NCBI Taxonomy" id="433724"/>
    <lineage>
        <taxon>unclassified sequences</taxon>
        <taxon>metagenomes</taxon>
        <taxon>organismal metagenomes</taxon>
    </lineage>
</organism>
<gene>
    <name evidence="1" type="ORF">EZS27_016053</name>
</gene>
<evidence type="ECO:0000313" key="1">
    <source>
        <dbReference type="EMBL" id="KAA6335739.1"/>
    </source>
</evidence>
<comment type="caution">
    <text evidence="1">The sequence shown here is derived from an EMBL/GenBank/DDBJ whole genome shotgun (WGS) entry which is preliminary data.</text>
</comment>
<reference evidence="1" key="1">
    <citation type="submission" date="2019-03" db="EMBL/GenBank/DDBJ databases">
        <title>Single cell metagenomics reveals metabolic interactions within the superorganism composed of flagellate Streblomastix strix and complex community of Bacteroidetes bacteria on its surface.</title>
        <authorList>
            <person name="Treitli S.C."/>
            <person name="Kolisko M."/>
            <person name="Husnik F."/>
            <person name="Keeling P."/>
            <person name="Hampl V."/>
        </authorList>
    </citation>
    <scope>NUCLEOTIDE SEQUENCE</scope>
    <source>
        <strain evidence="1">STM</strain>
    </source>
</reference>